<keyword evidence="3" id="KW-1185">Reference proteome</keyword>
<dbReference type="Proteomes" id="UP001556692">
    <property type="component" value="Unassembled WGS sequence"/>
</dbReference>
<comment type="caution">
    <text evidence="2">The sequence shown here is derived from an EMBL/GenBank/DDBJ whole genome shotgun (WGS) entry which is preliminary data.</text>
</comment>
<dbReference type="EMBL" id="JBDPGJ010000001">
    <property type="protein sequence ID" value="MEX0405135.1"/>
    <property type="molecule type" value="Genomic_DNA"/>
</dbReference>
<keyword evidence="1" id="KW-0472">Membrane</keyword>
<accession>A0ABV3SEE5</accession>
<evidence type="ECO:0000313" key="3">
    <source>
        <dbReference type="Proteomes" id="UP001556692"/>
    </source>
</evidence>
<keyword evidence="1" id="KW-1133">Transmembrane helix</keyword>
<sequence>MSANSFDVRNAFAHLLIITIELLLLFVQYQRAEIFAFDVLPEFADVQFLFLYGSHYVGILWVVLVILFTYVFWELVLKLQEPKILGKGRLILYAAMIVGLFNALVVVGEFIFFSKLIDSGNTSSLDTVLALIIGAIGVGAHQITSLWIMKHVIRNFWLPKESAT</sequence>
<feature type="transmembrane region" description="Helical" evidence="1">
    <location>
        <begin position="128"/>
        <end position="149"/>
    </location>
</feature>
<evidence type="ECO:0000313" key="2">
    <source>
        <dbReference type="EMBL" id="MEX0405135.1"/>
    </source>
</evidence>
<gene>
    <name evidence="2" type="ORF">ABGN05_05605</name>
</gene>
<protein>
    <submittedName>
        <fullName evidence="2">Uncharacterized protein</fullName>
    </submittedName>
</protein>
<reference evidence="2 3" key="1">
    <citation type="submission" date="2024-05" db="EMBL/GenBank/DDBJ databases">
        <authorList>
            <person name="Jiang F."/>
        </authorList>
    </citation>
    <scope>NUCLEOTIDE SEQUENCE [LARGE SCALE GENOMIC DNA]</scope>
    <source>
        <strain evidence="2 3">LZ166</strain>
    </source>
</reference>
<evidence type="ECO:0000256" key="1">
    <source>
        <dbReference type="SAM" id="Phobius"/>
    </source>
</evidence>
<feature type="transmembrane region" description="Helical" evidence="1">
    <location>
        <begin position="90"/>
        <end position="113"/>
    </location>
</feature>
<feature type="transmembrane region" description="Helical" evidence="1">
    <location>
        <begin position="49"/>
        <end position="70"/>
    </location>
</feature>
<feature type="transmembrane region" description="Helical" evidence="1">
    <location>
        <begin position="12"/>
        <end position="29"/>
    </location>
</feature>
<keyword evidence="1" id="KW-0812">Transmembrane</keyword>
<organism evidence="2 3">
    <name type="scientific">Aquibium pacificus</name>
    <dbReference type="NCBI Taxonomy" id="3153579"/>
    <lineage>
        <taxon>Bacteria</taxon>
        <taxon>Pseudomonadati</taxon>
        <taxon>Pseudomonadota</taxon>
        <taxon>Alphaproteobacteria</taxon>
        <taxon>Hyphomicrobiales</taxon>
        <taxon>Phyllobacteriaceae</taxon>
        <taxon>Aquibium</taxon>
    </lineage>
</organism>
<name>A0ABV3SEE5_9HYPH</name>
<proteinExistence type="predicted"/>